<organism evidence="12 13">
    <name type="scientific">Rossellomorea aquimaris</name>
    <dbReference type="NCBI Taxonomy" id="189382"/>
    <lineage>
        <taxon>Bacteria</taxon>
        <taxon>Bacillati</taxon>
        <taxon>Bacillota</taxon>
        <taxon>Bacilli</taxon>
        <taxon>Bacillales</taxon>
        <taxon>Bacillaceae</taxon>
        <taxon>Rossellomorea</taxon>
    </lineage>
</organism>
<dbReference type="Pfam" id="PF04234">
    <property type="entry name" value="CopC"/>
    <property type="match status" value="2"/>
</dbReference>
<dbReference type="InterPro" id="IPR014756">
    <property type="entry name" value="Ig_E-set"/>
</dbReference>
<feature type="domain" description="CopC" evidence="10">
    <location>
        <begin position="142"/>
        <end position="215"/>
    </location>
</feature>
<accession>A0A366ESG8</accession>
<feature type="transmembrane region" description="Helical" evidence="9">
    <location>
        <begin position="264"/>
        <end position="286"/>
    </location>
</feature>
<dbReference type="InterPro" id="IPR008457">
    <property type="entry name" value="Cu-R_CopD_dom"/>
</dbReference>
<dbReference type="InterPro" id="IPR032694">
    <property type="entry name" value="CopC/D"/>
</dbReference>
<evidence type="ECO:0000313" key="12">
    <source>
        <dbReference type="EMBL" id="RBP05337.1"/>
    </source>
</evidence>
<evidence type="ECO:0000259" key="10">
    <source>
        <dbReference type="Pfam" id="PF04234"/>
    </source>
</evidence>
<dbReference type="InterPro" id="IPR007348">
    <property type="entry name" value="CopC_dom"/>
</dbReference>
<feature type="domain" description="Copper resistance protein D" evidence="11">
    <location>
        <begin position="420"/>
        <end position="517"/>
    </location>
</feature>
<evidence type="ECO:0000256" key="3">
    <source>
        <dbReference type="ARBA" id="ARBA00022692"/>
    </source>
</evidence>
<keyword evidence="6 9" id="KW-1133">Transmembrane helix</keyword>
<proteinExistence type="predicted"/>
<dbReference type="PANTHER" id="PTHR34820">
    <property type="entry name" value="INNER MEMBRANE PROTEIN YEBZ"/>
    <property type="match status" value="1"/>
</dbReference>
<reference evidence="12 13" key="1">
    <citation type="submission" date="2018-06" db="EMBL/GenBank/DDBJ databases">
        <title>Freshwater and sediment microbial communities from various areas in North America, analyzing microbe dynamics in response to fracking.</title>
        <authorList>
            <person name="Lamendella R."/>
        </authorList>
    </citation>
    <scope>NUCLEOTIDE SEQUENCE [LARGE SCALE GENOMIC DNA]</scope>
    <source>
        <strain evidence="12 13">97B</strain>
    </source>
</reference>
<evidence type="ECO:0000256" key="8">
    <source>
        <dbReference type="ARBA" id="ARBA00023136"/>
    </source>
</evidence>
<dbReference type="GO" id="GO:0006825">
    <property type="term" value="P:copper ion transport"/>
    <property type="evidence" value="ECO:0007669"/>
    <property type="project" value="InterPro"/>
</dbReference>
<comment type="subcellular location">
    <subcellularLocation>
        <location evidence="1">Cell membrane</location>
        <topology evidence="1">Multi-pass membrane protein</topology>
    </subcellularLocation>
</comment>
<dbReference type="RefSeq" id="WP_113968844.1">
    <property type="nucleotide sequence ID" value="NZ_QNRJ01000004.1"/>
</dbReference>
<dbReference type="GO" id="GO:0046688">
    <property type="term" value="P:response to copper ion"/>
    <property type="evidence" value="ECO:0007669"/>
    <property type="project" value="InterPro"/>
</dbReference>
<feature type="transmembrane region" description="Helical" evidence="9">
    <location>
        <begin position="427"/>
        <end position="448"/>
    </location>
</feature>
<evidence type="ECO:0000256" key="5">
    <source>
        <dbReference type="ARBA" id="ARBA00022729"/>
    </source>
</evidence>
<evidence type="ECO:0000313" key="13">
    <source>
        <dbReference type="Proteomes" id="UP000252118"/>
    </source>
</evidence>
<dbReference type="GO" id="GO:0005886">
    <property type="term" value="C:plasma membrane"/>
    <property type="evidence" value="ECO:0007669"/>
    <property type="project" value="UniProtKB-SubCell"/>
</dbReference>
<evidence type="ECO:0000256" key="6">
    <source>
        <dbReference type="ARBA" id="ARBA00022989"/>
    </source>
</evidence>
<feature type="transmembrane region" description="Helical" evidence="9">
    <location>
        <begin position="500"/>
        <end position="519"/>
    </location>
</feature>
<evidence type="ECO:0000256" key="4">
    <source>
        <dbReference type="ARBA" id="ARBA00022723"/>
    </source>
</evidence>
<sequence length="634" mass="71934">MPSSYCIVLKKGLFLLLFFMFIYPPLTGLAHSSLEKTYPKEGEKLNSSPESIEVWFQDPVVLHSESIKVKDNSGNYIDTGKAFVDPVDKTHIISKIPGDLPSGLYIAEINVIALDGFVINEELKFQVTNDEEIIKQDSFKVLKYSPVDGEITNQSVNQIDLWFNKPAEITAIGVFDDKQKSIRLGSPQIDPENPNHLSVPFEETLHSGTYQVTWYARPLEAEVSQPDIVNVFYFAVDEFTPIQQSITGEPKGSFSLPNLSLKQLGYWFVFVGLTILFGGSFFLKFISKEKRNLKWRKISPLFLSLVILGEVIIMVLQKGELQGLSFEEFLKLKFTWIPLLQILFLLLGYFINRYQIYFYSIPVVLMPFVVGHAAYPRYGGFITMGINALHLLAAAVWIGGLFIIIIHPEKEDMKRWITVVIPRFGKWALLSLVIIIVTGFIMTFQYVPSFSVSSFVESEWGKVLIIKIIITMLVLIIGFFQRKTLKKWTESTLRLIIQRVRVEIIYASIILLLASLLVISTPSVAEQGVYPQTLGDEREELEVGFSPLTPGLNVLTMDFSGKAVKEVKVYLSMPPTYNVEYKTFKVDENTFKITGNLLHASGTMSMEVATFYQDGTKEKFLYKVVVPGELRFNE</sequence>
<feature type="transmembrane region" description="Helical" evidence="9">
    <location>
        <begin position="298"/>
        <end position="317"/>
    </location>
</feature>
<dbReference type="InterPro" id="IPR014755">
    <property type="entry name" value="Cu-Rt/internalin_Ig-like"/>
</dbReference>
<gene>
    <name evidence="12" type="ORF">DET59_10454</name>
</gene>
<name>A0A366ESG8_9BACI</name>
<comment type="caution">
    <text evidence="12">The sequence shown here is derived from an EMBL/GenBank/DDBJ whole genome shotgun (WGS) entry which is preliminary data.</text>
</comment>
<keyword evidence="3 9" id="KW-0812">Transmembrane</keyword>
<dbReference type="Proteomes" id="UP000252118">
    <property type="component" value="Unassembled WGS sequence"/>
</dbReference>
<keyword evidence="4" id="KW-0479">Metal-binding</keyword>
<feature type="domain" description="CopC" evidence="10">
    <location>
        <begin position="31"/>
        <end position="127"/>
    </location>
</feature>
<evidence type="ECO:0000256" key="1">
    <source>
        <dbReference type="ARBA" id="ARBA00004651"/>
    </source>
</evidence>
<evidence type="ECO:0000256" key="2">
    <source>
        <dbReference type="ARBA" id="ARBA00022475"/>
    </source>
</evidence>
<dbReference type="Pfam" id="PF05425">
    <property type="entry name" value="CopD"/>
    <property type="match status" value="1"/>
</dbReference>
<dbReference type="GO" id="GO:0005507">
    <property type="term" value="F:copper ion binding"/>
    <property type="evidence" value="ECO:0007669"/>
    <property type="project" value="InterPro"/>
</dbReference>
<dbReference type="AlphaFoldDB" id="A0A366ESG8"/>
<keyword evidence="2" id="KW-1003">Cell membrane</keyword>
<dbReference type="OrthoDB" id="2353937at2"/>
<evidence type="ECO:0000259" key="11">
    <source>
        <dbReference type="Pfam" id="PF05425"/>
    </source>
</evidence>
<keyword evidence="5" id="KW-0732">Signal</keyword>
<feature type="transmembrane region" description="Helical" evidence="9">
    <location>
        <begin position="356"/>
        <end position="375"/>
    </location>
</feature>
<feature type="transmembrane region" description="Helical" evidence="9">
    <location>
        <begin position="329"/>
        <end position="349"/>
    </location>
</feature>
<dbReference type="GO" id="GO:0042597">
    <property type="term" value="C:periplasmic space"/>
    <property type="evidence" value="ECO:0007669"/>
    <property type="project" value="InterPro"/>
</dbReference>
<keyword evidence="7" id="KW-0186">Copper</keyword>
<feature type="transmembrane region" description="Helical" evidence="9">
    <location>
        <begin position="381"/>
        <end position="406"/>
    </location>
</feature>
<dbReference type="EMBL" id="QNRJ01000004">
    <property type="protein sequence ID" value="RBP05337.1"/>
    <property type="molecule type" value="Genomic_DNA"/>
</dbReference>
<evidence type="ECO:0000256" key="9">
    <source>
        <dbReference type="SAM" id="Phobius"/>
    </source>
</evidence>
<dbReference type="Gene3D" id="2.60.40.1220">
    <property type="match status" value="2"/>
</dbReference>
<protein>
    <submittedName>
        <fullName evidence="12">Copper transport protein</fullName>
    </submittedName>
</protein>
<keyword evidence="8 9" id="KW-0472">Membrane</keyword>
<feature type="transmembrane region" description="Helical" evidence="9">
    <location>
        <begin position="460"/>
        <end position="480"/>
    </location>
</feature>
<dbReference type="PANTHER" id="PTHR34820:SF4">
    <property type="entry name" value="INNER MEMBRANE PROTEIN YEBZ"/>
    <property type="match status" value="1"/>
</dbReference>
<evidence type="ECO:0000256" key="7">
    <source>
        <dbReference type="ARBA" id="ARBA00023008"/>
    </source>
</evidence>
<dbReference type="SUPFAM" id="SSF81296">
    <property type="entry name" value="E set domains"/>
    <property type="match status" value="2"/>
</dbReference>